<dbReference type="KEGG" id="mag:amb2908"/>
<dbReference type="HOGENOM" id="CLU_2569744_0_0_5"/>
<proteinExistence type="predicted"/>
<sequence>MLPVPPAKTDLEERLSYVRRTGWVPYRVGLKSLTLMEQMIEAPNSHRPPRLLIHGDTNNGKPTIALKFAKDNPPVLKGART</sequence>
<evidence type="ECO:0000313" key="1">
    <source>
        <dbReference type="EMBL" id="BAE51712.1"/>
    </source>
</evidence>
<reference evidence="1 2" key="1">
    <citation type="journal article" date="2005" name="DNA Res.">
        <title>Complete genome sequence of the facultative anaerobic magnetotactic bacterium Magnetospirillum sp. strain AMB-1.</title>
        <authorList>
            <person name="Matsunaga T."/>
            <person name="Okamura Y."/>
            <person name="Fukuda Y."/>
            <person name="Wahyudi A.T."/>
            <person name="Murase Y."/>
            <person name="Takeyama H."/>
        </authorList>
    </citation>
    <scope>NUCLEOTIDE SEQUENCE [LARGE SCALE GENOMIC DNA]</scope>
    <source>
        <strain evidence="2">ATCC 700264 / AMB-1</strain>
    </source>
</reference>
<dbReference type="InterPro" id="IPR008868">
    <property type="entry name" value="TniB"/>
</dbReference>
<keyword evidence="2" id="KW-1185">Reference proteome</keyword>
<name>Q2W363_PARM1</name>
<evidence type="ECO:0008006" key="3">
    <source>
        <dbReference type="Google" id="ProtNLM"/>
    </source>
</evidence>
<dbReference type="Proteomes" id="UP000007058">
    <property type="component" value="Chromosome"/>
</dbReference>
<organism evidence="1 2">
    <name type="scientific">Paramagnetospirillum magneticum (strain ATCC 700264 / AMB-1)</name>
    <name type="common">Magnetospirillum magneticum</name>
    <dbReference type="NCBI Taxonomy" id="342108"/>
    <lineage>
        <taxon>Bacteria</taxon>
        <taxon>Pseudomonadati</taxon>
        <taxon>Pseudomonadota</taxon>
        <taxon>Alphaproteobacteria</taxon>
        <taxon>Rhodospirillales</taxon>
        <taxon>Magnetospirillaceae</taxon>
        <taxon>Paramagnetospirillum</taxon>
    </lineage>
</organism>
<dbReference type="Pfam" id="PF05621">
    <property type="entry name" value="TniB"/>
    <property type="match status" value="1"/>
</dbReference>
<evidence type="ECO:0000313" key="2">
    <source>
        <dbReference type="Proteomes" id="UP000007058"/>
    </source>
</evidence>
<dbReference type="OrthoDB" id="14765at2"/>
<protein>
    <recommendedName>
        <fullName evidence="3">TniB protein</fullName>
    </recommendedName>
</protein>
<dbReference type="AlphaFoldDB" id="Q2W363"/>
<dbReference type="RefSeq" id="WP_011385285.1">
    <property type="nucleotide sequence ID" value="NC_007626.1"/>
</dbReference>
<dbReference type="EMBL" id="AP007255">
    <property type="protein sequence ID" value="BAE51712.1"/>
    <property type="molecule type" value="Genomic_DNA"/>
</dbReference>
<gene>
    <name evidence="1" type="ordered locus">amb2908</name>
</gene>
<accession>Q2W363</accession>